<sequence>MDGAIESYELDVLGYVSGDPEGRQLYAEPPSYFETVLESHLDPPPDYFEVCHDASDAVSLYRYDSRVILRQSVCDDDEDRSVRNGVKHCVCCAISVFMLILLLVAFGTLMKSSLSIVRGEN</sequence>
<proteinExistence type="predicted"/>
<keyword evidence="1" id="KW-0812">Transmembrane</keyword>
<reference evidence="2 3" key="2">
    <citation type="submission" date="2013-11" db="EMBL/GenBank/DDBJ databases">
        <title>Genome sequence of a novel, newly isolated strain of guinea pig cytomegalovirus: CIDMTR strain.</title>
        <authorList>
            <person name="Schleiss M.R."/>
            <person name="Hernandez-Alvarado N."/>
            <person name="Ramaraj T."/>
            <person name="Crow J.A."/>
        </authorList>
    </citation>
    <scope>NUCLEOTIDE SEQUENCE [LARGE SCALE GENOMIC DNA]</scope>
    <source>
        <strain evidence="2">CIDMTR</strain>
    </source>
</reference>
<evidence type="ECO:0000313" key="2">
    <source>
        <dbReference type="EMBL" id="CDI95385.1"/>
    </source>
</evidence>
<accession>U6H6C0</accession>
<reference evidence="2 3" key="1">
    <citation type="submission" date="2013-09" db="EMBL/GenBank/DDBJ databases">
        <authorList>
            <person name="Sundararajan A."/>
        </authorList>
    </citation>
    <scope>NUCLEOTIDE SEQUENCE [LARGE SCALE GENOMIC DNA]</scope>
    <source>
        <strain evidence="2">CIDMTR</strain>
    </source>
</reference>
<feature type="transmembrane region" description="Helical" evidence="1">
    <location>
        <begin position="89"/>
        <end position="110"/>
    </location>
</feature>
<evidence type="ECO:0000313" key="3">
    <source>
        <dbReference type="Proteomes" id="UP000163196"/>
    </source>
</evidence>
<keyword evidence="1" id="KW-0472">Membrane</keyword>
<organism evidence="2 3">
    <name type="scientific">Caviid herpesvirus 2 str. CIDMTR</name>
    <dbReference type="NCBI Taxonomy" id="1415526"/>
    <lineage>
        <taxon>Viruses</taxon>
        <taxon>Duplodnaviria</taxon>
        <taxon>Heunggongvirae</taxon>
        <taxon>Peploviricota</taxon>
        <taxon>Herviviricetes</taxon>
        <taxon>Herpesvirales</taxon>
        <taxon>Orthoherpesviridae</taxon>
        <taxon>Betaherpesvirinae</taxon>
        <taxon>Quwivirus</taxon>
        <taxon>Quwivirus caviidbeta2</taxon>
    </lineage>
</organism>
<keyword evidence="1" id="KW-1133">Transmembrane helix</keyword>
<evidence type="ECO:0000256" key="1">
    <source>
        <dbReference type="SAM" id="Phobius"/>
    </source>
</evidence>
<name>U6H6C0_9BETA</name>
<protein>
    <submittedName>
        <fullName evidence="2">Gp38.4</fullName>
    </submittedName>
</protein>
<dbReference type="Proteomes" id="UP000163196">
    <property type="component" value="Genome"/>
</dbReference>
<dbReference type="EMBL" id="HG531783">
    <property type="protein sequence ID" value="CDI95385.1"/>
    <property type="molecule type" value="Genomic_DNA"/>
</dbReference>